<evidence type="ECO:0000313" key="2">
    <source>
        <dbReference type="EMBL" id="JAT63155.1"/>
    </source>
</evidence>
<feature type="domain" description="F-box" evidence="1">
    <location>
        <begin position="37"/>
        <end position="90"/>
    </location>
</feature>
<dbReference type="Gene3D" id="1.20.1280.50">
    <property type="match status" value="1"/>
</dbReference>
<reference evidence="2" key="1">
    <citation type="submission" date="2015-07" db="EMBL/GenBank/DDBJ databases">
        <title>Transcriptome Assembly of Anthurium amnicola.</title>
        <authorList>
            <person name="Suzuki J."/>
        </authorList>
    </citation>
    <scope>NUCLEOTIDE SEQUENCE</scope>
</reference>
<dbReference type="PANTHER" id="PTHR33110:SF71">
    <property type="entry name" value="F-BOX_KELCH-REPEAT PROTEIN"/>
    <property type="match status" value="1"/>
</dbReference>
<gene>
    <name evidence="2" type="primary">At4g22030_4</name>
    <name evidence="2" type="ORF">g.157605</name>
</gene>
<dbReference type="InterPro" id="IPR036047">
    <property type="entry name" value="F-box-like_dom_sf"/>
</dbReference>
<dbReference type="PROSITE" id="PS50181">
    <property type="entry name" value="FBOX"/>
    <property type="match status" value="1"/>
</dbReference>
<feature type="non-terminal residue" evidence="2">
    <location>
        <position position="1"/>
    </location>
</feature>
<organism evidence="2">
    <name type="scientific">Anthurium amnicola</name>
    <dbReference type="NCBI Taxonomy" id="1678845"/>
    <lineage>
        <taxon>Eukaryota</taxon>
        <taxon>Viridiplantae</taxon>
        <taxon>Streptophyta</taxon>
        <taxon>Embryophyta</taxon>
        <taxon>Tracheophyta</taxon>
        <taxon>Spermatophyta</taxon>
        <taxon>Magnoliopsida</taxon>
        <taxon>Liliopsida</taxon>
        <taxon>Araceae</taxon>
        <taxon>Pothoideae</taxon>
        <taxon>Potheae</taxon>
        <taxon>Anthurium</taxon>
    </lineage>
</organism>
<dbReference type="InterPro" id="IPR001810">
    <property type="entry name" value="F-box_dom"/>
</dbReference>
<dbReference type="EMBL" id="GDJX01004781">
    <property type="protein sequence ID" value="JAT63155.1"/>
    <property type="molecule type" value="Transcribed_RNA"/>
</dbReference>
<evidence type="ECO:0000259" key="1">
    <source>
        <dbReference type="PROSITE" id="PS50181"/>
    </source>
</evidence>
<dbReference type="PANTHER" id="PTHR33110">
    <property type="entry name" value="F-BOX/KELCH-REPEAT PROTEIN-RELATED"/>
    <property type="match status" value="1"/>
</dbReference>
<dbReference type="AlphaFoldDB" id="A0A1D1Z8D5"/>
<feature type="non-terminal residue" evidence="2">
    <location>
        <position position="128"/>
    </location>
</feature>
<name>A0A1D1Z8D5_9ARAE</name>
<protein>
    <submittedName>
        <fullName evidence="2">Putative F-box protein At4g22030</fullName>
    </submittedName>
</protein>
<sequence>SGINFGLVHCLFRLTLPEASPWASAAAAAMASRKTSSSDWSNLPDDILVSILERLPFVDDLRFRAVCPSWRSAAKRRPAPPKPPSPWLLFCDLYAGRIMGGDEACAFLSFPDGNKYSIRLPNVRYRYC</sequence>
<dbReference type="SUPFAM" id="SSF81383">
    <property type="entry name" value="F-box domain"/>
    <property type="match status" value="1"/>
</dbReference>
<accession>A0A1D1Z8D5</accession>
<proteinExistence type="predicted"/>
<dbReference type="Pfam" id="PF00646">
    <property type="entry name" value="F-box"/>
    <property type="match status" value="1"/>
</dbReference>
<dbReference type="SMART" id="SM00256">
    <property type="entry name" value="FBOX"/>
    <property type="match status" value="1"/>
</dbReference>